<organism evidence="3 4">
    <name type="scientific">Pararge aegeria aegeria</name>
    <dbReference type="NCBI Taxonomy" id="348720"/>
    <lineage>
        <taxon>Eukaryota</taxon>
        <taxon>Metazoa</taxon>
        <taxon>Ecdysozoa</taxon>
        <taxon>Arthropoda</taxon>
        <taxon>Hexapoda</taxon>
        <taxon>Insecta</taxon>
        <taxon>Pterygota</taxon>
        <taxon>Neoptera</taxon>
        <taxon>Endopterygota</taxon>
        <taxon>Lepidoptera</taxon>
        <taxon>Glossata</taxon>
        <taxon>Ditrysia</taxon>
        <taxon>Papilionoidea</taxon>
        <taxon>Nymphalidae</taxon>
        <taxon>Satyrinae</taxon>
        <taxon>Satyrini</taxon>
        <taxon>Parargina</taxon>
        <taxon>Pararge</taxon>
    </lineage>
</organism>
<evidence type="ECO:0000313" key="3">
    <source>
        <dbReference type="EMBL" id="CAH2216369.1"/>
    </source>
</evidence>
<sequence length="202" mass="23681">MNKSFSESNIAEDSPNKSDSTSSFVSLRNKRKREKEDFSFEFSVFKEEMKSLIHSMVSTNSEEIKKITPTLADIQQSNRNIENSIAFLTSQNEEYKKKIELLEMQAQEDRKYITILEDKIEDIQKGMRKTSFEVKNVPRNDKETKEDLLDMVTCLSKNIDCEISRSDIRDIYRVRPRKEGQRNTPIIIETMSTITKNNFLKM</sequence>
<accession>A0A8S4QM51</accession>
<keyword evidence="4" id="KW-1185">Reference proteome</keyword>
<evidence type="ECO:0000256" key="2">
    <source>
        <dbReference type="SAM" id="MobiDB-lite"/>
    </source>
</evidence>
<dbReference type="EMBL" id="CAKXAJ010015208">
    <property type="protein sequence ID" value="CAH2216369.1"/>
    <property type="molecule type" value="Genomic_DNA"/>
</dbReference>
<name>A0A8S4QM51_9NEOP</name>
<evidence type="ECO:0000313" key="4">
    <source>
        <dbReference type="Proteomes" id="UP000838756"/>
    </source>
</evidence>
<keyword evidence="1" id="KW-0175">Coiled coil</keyword>
<comment type="caution">
    <text evidence="3">The sequence shown here is derived from an EMBL/GenBank/DDBJ whole genome shotgun (WGS) entry which is preliminary data.</text>
</comment>
<feature type="non-terminal residue" evidence="3">
    <location>
        <position position="1"/>
    </location>
</feature>
<dbReference type="AlphaFoldDB" id="A0A8S4QM51"/>
<feature type="region of interest" description="Disordered" evidence="2">
    <location>
        <begin position="1"/>
        <end position="29"/>
    </location>
</feature>
<gene>
    <name evidence="3" type="primary">jg2369</name>
    <name evidence="3" type="ORF">PAEG_LOCUS4418</name>
</gene>
<dbReference type="Proteomes" id="UP000838756">
    <property type="component" value="Unassembled WGS sequence"/>
</dbReference>
<reference evidence="3" key="1">
    <citation type="submission" date="2022-03" db="EMBL/GenBank/DDBJ databases">
        <authorList>
            <person name="Lindestad O."/>
        </authorList>
    </citation>
    <scope>NUCLEOTIDE SEQUENCE</scope>
</reference>
<dbReference type="OrthoDB" id="7436381at2759"/>
<feature type="compositionally biased region" description="Polar residues" evidence="2">
    <location>
        <begin position="1"/>
        <end position="26"/>
    </location>
</feature>
<protein>
    <submittedName>
        <fullName evidence="3">Jg2369 protein</fullName>
    </submittedName>
</protein>
<evidence type="ECO:0000256" key="1">
    <source>
        <dbReference type="SAM" id="Coils"/>
    </source>
</evidence>
<feature type="non-terminal residue" evidence="3">
    <location>
        <position position="202"/>
    </location>
</feature>
<feature type="coiled-coil region" evidence="1">
    <location>
        <begin position="71"/>
        <end position="112"/>
    </location>
</feature>
<proteinExistence type="predicted"/>